<dbReference type="InterPro" id="IPR001258">
    <property type="entry name" value="NHL_repeat"/>
</dbReference>
<accession>A0ABT9B6C7</accession>
<evidence type="ECO:0000256" key="2">
    <source>
        <dbReference type="PROSITE-ProRule" id="PRU00504"/>
    </source>
</evidence>
<evidence type="ECO:0008006" key="5">
    <source>
        <dbReference type="Google" id="ProtNLM"/>
    </source>
</evidence>
<dbReference type="Gene3D" id="2.120.10.30">
    <property type="entry name" value="TolB, C-terminal domain"/>
    <property type="match status" value="2"/>
</dbReference>
<dbReference type="InterPro" id="IPR011042">
    <property type="entry name" value="6-blade_b-propeller_TolB-like"/>
</dbReference>
<dbReference type="EMBL" id="JAUQSY010000002">
    <property type="protein sequence ID" value="MDO7873817.1"/>
    <property type="molecule type" value="Genomic_DNA"/>
</dbReference>
<dbReference type="Proteomes" id="UP001176429">
    <property type="component" value="Unassembled WGS sequence"/>
</dbReference>
<reference evidence="3" key="1">
    <citation type="submission" date="2023-07" db="EMBL/GenBank/DDBJ databases">
        <authorList>
            <person name="Kim M.K."/>
        </authorList>
    </citation>
    <scope>NUCLEOTIDE SEQUENCE</scope>
    <source>
        <strain evidence="3">ASUV-10-1</strain>
    </source>
</reference>
<proteinExistence type="predicted"/>
<comment type="caution">
    <text evidence="3">The sequence shown here is derived from an EMBL/GenBank/DDBJ whole genome shotgun (WGS) entry which is preliminary data.</text>
</comment>
<dbReference type="PANTHER" id="PTHR13833">
    <property type="match status" value="1"/>
</dbReference>
<sequence length="178" mass="18082">MADCYNHTIRRITPAGVVSTLAGSAGEPGSADGVGAAARFYRPYGVAMDAAGTLYVSDSDNHTIRKITAAGVVSTLAGSADEHGSADGAGAAARFNNPLGVAVTAAGTVYVAEPDNYTIRKITPAGVVTTLAGAAGDLGWVDGQGKKARFFMPYSVAVDAAGTVYVAEYGNHTIRVIR</sequence>
<dbReference type="SUPFAM" id="SSF101898">
    <property type="entry name" value="NHL repeat"/>
    <property type="match status" value="1"/>
</dbReference>
<protein>
    <recommendedName>
        <fullName evidence="5">SMP-30/Gluconolactonase/LRE-like region domain-containing protein</fullName>
    </recommendedName>
</protein>
<keyword evidence="1" id="KW-0677">Repeat</keyword>
<dbReference type="PROSITE" id="PS51125">
    <property type="entry name" value="NHL"/>
    <property type="match status" value="1"/>
</dbReference>
<organism evidence="3 4">
    <name type="scientific">Hymenobacter aranciens</name>
    <dbReference type="NCBI Taxonomy" id="3063996"/>
    <lineage>
        <taxon>Bacteria</taxon>
        <taxon>Pseudomonadati</taxon>
        <taxon>Bacteroidota</taxon>
        <taxon>Cytophagia</taxon>
        <taxon>Cytophagales</taxon>
        <taxon>Hymenobacteraceae</taxon>
        <taxon>Hymenobacter</taxon>
    </lineage>
</organism>
<evidence type="ECO:0000256" key="1">
    <source>
        <dbReference type="ARBA" id="ARBA00022737"/>
    </source>
</evidence>
<evidence type="ECO:0000313" key="3">
    <source>
        <dbReference type="EMBL" id="MDO7873817.1"/>
    </source>
</evidence>
<dbReference type="Pfam" id="PF01436">
    <property type="entry name" value="NHL"/>
    <property type="match status" value="2"/>
</dbReference>
<name>A0ABT9B6C7_9BACT</name>
<keyword evidence="4" id="KW-1185">Reference proteome</keyword>
<gene>
    <name evidence="3" type="ORF">Q5H93_03665</name>
</gene>
<feature type="repeat" description="NHL" evidence="2">
    <location>
        <begin position="40"/>
        <end position="70"/>
    </location>
</feature>
<evidence type="ECO:0000313" key="4">
    <source>
        <dbReference type="Proteomes" id="UP001176429"/>
    </source>
</evidence>
<dbReference type="PANTHER" id="PTHR13833:SF71">
    <property type="entry name" value="NHL DOMAIN-CONTAINING PROTEIN"/>
    <property type="match status" value="1"/>
</dbReference>